<gene>
    <name evidence="1" type="ORF">F6B93_16115</name>
</gene>
<dbReference type="KEGG" id="mspg:F6B93_16115"/>
<keyword evidence="2" id="KW-1185">Reference proteome</keyword>
<reference evidence="1" key="1">
    <citation type="submission" date="2019-12" db="EMBL/GenBank/DDBJ databases">
        <title>Mycobacterium spongiae sp. nov.</title>
        <authorList>
            <person name="Stinear T."/>
        </authorList>
    </citation>
    <scope>NUCLEOTIDE SEQUENCE</scope>
    <source>
        <strain evidence="1">FSD4b-SM</strain>
    </source>
</reference>
<accession>A0A975K1X5</accession>
<evidence type="ECO:0000313" key="2">
    <source>
        <dbReference type="Proteomes" id="UP000682202"/>
    </source>
</evidence>
<name>A0A975K1X5_9MYCO</name>
<protein>
    <submittedName>
        <fullName evidence="1">Uncharacterized protein</fullName>
    </submittedName>
</protein>
<evidence type="ECO:0000313" key="1">
    <source>
        <dbReference type="EMBL" id="QUR69876.1"/>
    </source>
</evidence>
<sequence>MAQIPGNGVFQVGTEILPGTYRTEGPANPLILIFGRVSELSTCSWSMHSAPDANPGNIVNTNTSMGPMTVVIPPTVVSFQTANCKIWIRV</sequence>
<dbReference type="EMBL" id="CP046600">
    <property type="protein sequence ID" value="QUR69876.1"/>
    <property type="molecule type" value="Genomic_DNA"/>
</dbReference>
<organism evidence="1 2">
    <name type="scientific">Mycobacterium spongiae</name>
    <dbReference type="NCBI Taxonomy" id="886343"/>
    <lineage>
        <taxon>Bacteria</taxon>
        <taxon>Bacillati</taxon>
        <taxon>Actinomycetota</taxon>
        <taxon>Actinomycetes</taxon>
        <taxon>Mycobacteriales</taxon>
        <taxon>Mycobacteriaceae</taxon>
        <taxon>Mycobacterium</taxon>
    </lineage>
</organism>
<dbReference type="AlphaFoldDB" id="A0A975K1X5"/>
<dbReference type="Proteomes" id="UP000682202">
    <property type="component" value="Chromosome"/>
</dbReference>
<proteinExistence type="predicted"/>